<sequence>MDFQVPRNECQSLRIARTSRIYSSFLSCSGETGNANRQPVRTLPRSRCALGRAVSVLDSSSHGARIDRGHEGGRGRESLRRAHRYRSAAQSGRQGNRIRLGATRRCFEKHEGSLALSCNTSHSTNGSQTFSPHHLSKPLGDAALGMVNSRFK</sequence>
<evidence type="ECO:0000313" key="3">
    <source>
        <dbReference type="Proteomes" id="UP000677054"/>
    </source>
</evidence>
<dbReference type="Proteomes" id="UP000677054">
    <property type="component" value="Unassembled WGS sequence"/>
</dbReference>
<proteinExistence type="predicted"/>
<organism evidence="2">
    <name type="scientific">Darwinula stevensoni</name>
    <dbReference type="NCBI Taxonomy" id="69355"/>
    <lineage>
        <taxon>Eukaryota</taxon>
        <taxon>Metazoa</taxon>
        <taxon>Ecdysozoa</taxon>
        <taxon>Arthropoda</taxon>
        <taxon>Crustacea</taxon>
        <taxon>Oligostraca</taxon>
        <taxon>Ostracoda</taxon>
        <taxon>Podocopa</taxon>
        <taxon>Podocopida</taxon>
        <taxon>Darwinulocopina</taxon>
        <taxon>Darwinuloidea</taxon>
        <taxon>Darwinulidae</taxon>
        <taxon>Darwinula</taxon>
    </lineage>
</organism>
<protein>
    <submittedName>
        <fullName evidence="2">Uncharacterized protein</fullName>
    </submittedName>
</protein>
<gene>
    <name evidence="2" type="ORF">DSTB1V02_LOCUS12840</name>
</gene>
<dbReference type="EMBL" id="CAJPEV010005268">
    <property type="protein sequence ID" value="CAG0902959.1"/>
    <property type="molecule type" value="Genomic_DNA"/>
</dbReference>
<keyword evidence="3" id="KW-1185">Reference proteome</keyword>
<feature type="compositionally biased region" description="Basic and acidic residues" evidence="1">
    <location>
        <begin position="64"/>
        <end position="80"/>
    </location>
</feature>
<feature type="region of interest" description="Disordered" evidence="1">
    <location>
        <begin position="118"/>
        <end position="141"/>
    </location>
</feature>
<accession>A0A7R9AF57</accession>
<evidence type="ECO:0000256" key="1">
    <source>
        <dbReference type="SAM" id="MobiDB-lite"/>
    </source>
</evidence>
<evidence type="ECO:0000313" key="2">
    <source>
        <dbReference type="EMBL" id="CAD7253090.1"/>
    </source>
</evidence>
<name>A0A7R9AF57_9CRUS</name>
<dbReference type="AlphaFoldDB" id="A0A7R9AF57"/>
<dbReference type="EMBL" id="LR904785">
    <property type="protein sequence ID" value="CAD7253090.1"/>
    <property type="molecule type" value="Genomic_DNA"/>
</dbReference>
<feature type="region of interest" description="Disordered" evidence="1">
    <location>
        <begin position="61"/>
        <end position="80"/>
    </location>
</feature>
<feature type="compositionally biased region" description="Polar residues" evidence="1">
    <location>
        <begin position="118"/>
        <end position="131"/>
    </location>
</feature>
<reference evidence="2" key="1">
    <citation type="submission" date="2020-11" db="EMBL/GenBank/DDBJ databases">
        <authorList>
            <person name="Tran Van P."/>
        </authorList>
    </citation>
    <scope>NUCLEOTIDE SEQUENCE</scope>
</reference>